<accession>A0ABR3ITG7</accession>
<dbReference type="InterPro" id="IPR011545">
    <property type="entry name" value="DEAD/DEAH_box_helicase_dom"/>
</dbReference>
<feature type="domain" description="Helicase ATP-binding" evidence="12">
    <location>
        <begin position="228"/>
        <end position="410"/>
    </location>
</feature>
<evidence type="ECO:0000256" key="9">
    <source>
        <dbReference type="ARBA" id="ARBA00034808"/>
    </source>
</evidence>
<dbReference type="InterPro" id="IPR027417">
    <property type="entry name" value="P-loop_NTPase"/>
</dbReference>
<evidence type="ECO:0000259" key="13">
    <source>
        <dbReference type="PROSITE" id="PS51194"/>
    </source>
</evidence>
<dbReference type="Gene3D" id="1.10.10.10">
    <property type="entry name" value="Winged helix-like DNA-binding domain superfamily/Winged helix DNA-binding domain"/>
    <property type="match status" value="1"/>
</dbReference>
<feature type="region of interest" description="Disordered" evidence="11">
    <location>
        <begin position="174"/>
        <end position="195"/>
    </location>
</feature>
<feature type="compositionally biased region" description="Low complexity" evidence="11">
    <location>
        <begin position="133"/>
        <end position="143"/>
    </location>
</feature>
<feature type="region of interest" description="Disordered" evidence="11">
    <location>
        <begin position="1090"/>
        <end position="1111"/>
    </location>
</feature>
<organism evidence="14 15">
    <name type="scientific">Hohenbuehelia grisea</name>
    <dbReference type="NCBI Taxonomy" id="104357"/>
    <lineage>
        <taxon>Eukaryota</taxon>
        <taxon>Fungi</taxon>
        <taxon>Dikarya</taxon>
        <taxon>Basidiomycota</taxon>
        <taxon>Agaricomycotina</taxon>
        <taxon>Agaricomycetes</taxon>
        <taxon>Agaricomycetidae</taxon>
        <taxon>Agaricales</taxon>
        <taxon>Pleurotineae</taxon>
        <taxon>Pleurotaceae</taxon>
        <taxon>Hohenbuehelia</taxon>
    </lineage>
</organism>
<feature type="domain" description="Helicase C-terminal" evidence="13">
    <location>
        <begin position="446"/>
        <end position="641"/>
    </location>
</feature>
<dbReference type="PROSITE" id="PS51192">
    <property type="entry name" value="HELICASE_ATP_BIND_1"/>
    <property type="match status" value="1"/>
</dbReference>
<evidence type="ECO:0000256" key="10">
    <source>
        <dbReference type="ARBA" id="ARBA00048988"/>
    </source>
</evidence>
<feature type="compositionally biased region" description="Basic and acidic residues" evidence="11">
    <location>
        <begin position="1190"/>
        <end position="1206"/>
    </location>
</feature>
<evidence type="ECO:0000313" key="15">
    <source>
        <dbReference type="Proteomes" id="UP001556367"/>
    </source>
</evidence>
<reference evidence="15" key="1">
    <citation type="submission" date="2024-06" db="EMBL/GenBank/DDBJ databases">
        <title>Multi-omics analyses provide insights into the biosynthesis of the anticancer antibiotic pleurotin in Hohenbuehelia grisea.</title>
        <authorList>
            <person name="Weaver J.A."/>
            <person name="Alberti F."/>
        </authorList>
    </citation>
    <scope>NUCLEOTIDE SEQUENCE [LARGE SCALE GENOMIC DNA]</scope>
    <source>
        <strain evidence="15">T-177</strain>
    </source>
</reference>
<dbReference type="SUPFAM" id="SSF158702">
    <property type="entry name" value="Sec63 N-terminal domain-like"/>
    <property type="match status" value="1"/>
</dbReference>
<dbReference type="PANTHER" id="PTHR47835">
    <property type="entry name" value="HFM1, ATP DEPENDENT DNA HELICASE HOMOLOG"/>
    <property type="match status" value="1"/>
</dbReference>
<keyword evidence="6" id="KW-0413">Isomerase</keyword>
<gene>
    <name evidence="14" type="ORF">HGRIS_012747</name>
</gene>
<evidence type="ECO:0000259" key="12">
    <source>
        <dbReference type="PROSITE" id="PS51192"/>
    </source>
</evidence>
<comment type="similarity">
    <text evidence="1">Belongs to the helicase family. SKI2 subfamily.</text>
</comment>
<evidence type="ECO:0000256" key="5">
    <source>
        <dbReference type="ARBA" id="ARBA00022840"/>
    </source>
</evidence>
<dbReference type="PROSITE" id="PS51194">
    <property type="entry name" value="HELICASE_CTER"/>
    <property type="match status" value="1"/>
</dbReference>
<dbReference type="EMBL" id="JASNQZ010000015">
    <property type="protein sequence ID" value="KAL0946539.1"/>
    <property type="molecule type" value="Genomic_DNA"/>
</dbReference>
<dbReference type="SMART" id="SM00973">
    <property type="entry name" value="Sec63"/>
    <property type="match status" value="1"/>
</dbReference>
<proteinExistence type="inferred from homology"/>
<evidence type="ECO:0000313" key="14">
    <source>
        <dbReference type="EMBL" id="KAL0946539.1"/>
    </source>
</evidence>
<evidence type="ECO:0000256" key="6">
    <source>
        <dbReference type="ARBA" id="ARBA00023235"/>
    </source>
</evidence>
<feature type="region of interest" description="Disordered" evidence="11">
    <location>
        <begin position="1443"/>
        <end position="1473"/>
    </location>
</feature>
<dbReference type="InterPro" id="IPR036388">
    <property type="entry name" value="WH-like_DNA-bd_sf"/>
</dbReference>
<dbReference type="Gene3D" id="3.40.50.300">
    <property type="entry name" value="P-loop containing nucleotide triphosphate hydrolases"/>
    <property type="match status" value="2"/>
</dbReference>
<feature type="compositionally biased region" description="Basic and acidic residues" evidence="11">
    <location>
        <begin position="186"/>
        <end position="195"/>
    </location>
</feature>
<dbReference type="InterPro" id="IPR057842">
    <property type="entry name" value="WH_MER3"/>
</dbReference>
<evidence type="ECO:0000256" key="2">
    <source>
        <dbReference type="ARBA" id="ARBA00022741"/>
    </source>
</evidence>
<dbReference type="Pfam" id="PF00271">
    <property type="entry name" value="Helicase_C"/>
    <property type="match status" value="1"/>
</dbReference>
<evidence type="ECO:0000256" key="1">
    <source>
        <dbReference type="ARBA" id="ARBA00010140"/>
    </source>
</evidence>
<sequence length="1497" mass="167557">MQNNSYRHFQPQSAFRLKIGDIHDSDLYEDTEQLPYESEDGGRFAFNNLDVYGNGDDIYDSPSSYGYSRGQHFSPITPNSNHSHSMYPTSSAPHDEITEYEGTNFLQSPYDARPGGSMSTRDYYSAGPNAHASHSSQWSQSSQEYFDPRSLSGRQHLIDKYESGPEVYCESPKHHVAQNASSYDQPLREVRSGNEHGVRLRPVSELPDRFRGLFKFGVFNAVQSSCFETVMNAMENLVISAPTGSGKTVLFELSIIRMLSTACEAGSNLKCVYMAPTKALCSERYRDWAAKFGPLGYKCCELTGDTVAFGKAALSDAQNASIMLNEYHQGEKWDSLTRNWSQHGHILSQIKLFLVDEVHILNESRGSTLEVVISRMKRRGTSVRFIFVSATAPNIQDIASWIKKGDSSDPATVFKFGEEFRPCKLTRFVYGVPRKRGCNDFAFGRQLDYRLFEILHKHSVGKPVLIFCSTRKGVLDTGLQLLKDYVEAEEKKKQLPWTRPPRLSHTFHDPKLSELAAAGIGVHHAGLSMDDRRTTEDLYLKKVLRVVVCTSTLAVGVNLPAHTVVIKGVQTFQNNASIEYSDLDVMQMLGRAGRPQFDKEGVAIIICETELENKYRTLAQGATVLESSLHKNLAEHLNSEIGLGTITDVVTAKNWLKSSFLFQRIQKNPQHYSLSVEDGQTWSERIDDLVMKSIATLQETQLVVYTPDGPSGGDLSSTEYGDIMSKFYIRQSTMHLILNLPEKATLREMLEMLASADEFSDIKMRASEKTPLNKLRRHDDIRFEVKKVEKPWHKIFLLIQAVLGGISLNSAEYKSGDSQPNLEAFSVFRHVSRIARAIVEVSIVKKLGAHVKSAMELLRCLSAKAWEDRPVVLRQIEQIGEKSLKVLAEHGISSIATLRRQDPLRLETLLNRRPPFGLEVLSSVEALPEYFLNVKPAHTSTSDGKGPVVVDLAIECGLVQQQWKAQKNKKAKGRSVNMTAILTLTSEMDFLDFRRISTSSLKEPKSFEVTAELTKPSQSIIVYISSEAIAGVVVSATYKPEVSPRLYPIMDTRPRNLIEQELAVLENDPNFWQKMELSEDEITVTDLTKPRKDAQRANPANKQEVDEADSNVWTTDKATKLSNGKYACNHPCKDKTKCRHLCCREGLDDPPNTKRRKAGSQQLSQERREGLGLGETQKPTTKSLPKKAPMKQDKKLKDLETLHERSNTATSLGLHGDQRIKLERPGDQKRKKVKPNFDVQFADIQDLDDAPSASKFDVAALDDDDDDFPERVTVLKQVARDSPVVPSSDYSDPEFDALIQAAPSDIISGAPRGIYRGEAREVSKSSAEKRREPTYVSSPARKRYRTDEGRFSPRKILKTTKEPLFLDAPDSEPTGYSRDLNDADDADHDSDCEIVEPEDELTLNCDFIDILPTSASPTSRKSDLDVTLINEPVTKDVDTDYLRSSVSQPKGAKTIRPPSPQGDPQLNDGDHDANVEEIDELAALDAWLHSGMVILGS</sequence>
<dbReference type="InterPro" id="IPR001650">
    <property type="entry name" value="Helicase_C-like"/>
</dbReference>
<dbReference type="InterPro" id="IPR004179">
    <property type="entry name" value="Sec63-dom"/>
</dbReference>
<comment type="catalytic activity">
    <reaction evidence="8">
        <text>Couples ATP hydrolysis with the unwinding of duplex DNA by translocating in the 3'-5' direction.</text>
        <dbReference type="EC" id="5.6.2.4"/>
    </reaction>
</comment>
<dbReference type="Pfam" id="PF23445">
    <property type="entry name" value="WHD_SNRNP200"/>
    <property type="match status" value="1"/>
</dbReference>
<dbReference type="Gene3D" id="1.10.3380.10">
    <property type="entry name" value="Sec63 N-terminal domain-like domain"/>
    <property type="match status" value="1"/>
</dbReference>
<keyword evidence="15" id="KW-1185">Reference proteome</keyword>
<dbReference type="SMART" id="SM00487">
    <property type="entry name" value="DEXDc"/>
    <property type="match status" value="1"/>
</dbReference>
<keyword evidence="5" id="KW-0067">ATP-binding</keyword>
<dbReference type="Pfam" id="PF02889">
    <property type="entry name" value="Sec63"/>
    <property type="match status" value="1"/>
</dbReference>
<dbReference type="SUPFAM" id="SSF52540">
    <property type="entry name" value="P-loop containing nucleoside triphosphate hydrolases"/>
    <property type="match status" value="2"/>
</dbReference>
<keyword evidence="3" id="KW-0378">Hydrolase</keyword>
<dbReference type="InterPro" id="IPR052247">
    <property type="entry name" value="Meiotic_Crossover_Helicase"/>
</dbReference>
<evidence type="ECO:0000256" key="11">
    <source>
        <dbReference type="SAM" id="MobiDB-lite"/>
    </source>
</evidence>
<dbReference type="SMART" id="SM00490">
    <property type="entry name" value="HELICc"/>
    <property type="match status" value="1"/>
</dbReference>
<feature type="compositionally biased region" description="Basic and acidic residues" evidence="11">
    <location>
        <begin position="1318"/>
        <end position="1333"/>
    </location>
</feature>
<comment type="catalytic activity">
    <reaction evidence="10">
        <text>ATP + H2O = ADP + phosphate + H(+)</text>
        <dbReference type="Rhea" id="RHEA:13065"/>
        <dbReference type="ChEBI" id="CHEBI:15377"/>
        <dbReference type="ChEBI" id="CHEBI:15378"/>
        <dbReference type="ChEBI" id="CHEBI:30616"/>
        <dbReference type="ChEBI" id="CHEBI:43474"/>
        <dbReference type="ChEBI" id="CHEBI:456216"/>
        <dbReference type="EC" id="5.6.2.4"/>
    </reaction>
</comment>
<dbReference type="CDD" id="cd18795">
    <property type="entry name" value="SF2_C_Ski2"/>
    <property type="match status" value="1"/>
</dbReference>
<dbReference type="Proteomes" id="UP001556367">
    <property type="component" value="Unassembled WGS sequence"/>
</dbReference>
<keyword evidence="7" id="KW-0469">Meiosis</keyword>
<feature type="region of interest" description="Disordered" evidence="11">
    <location>
        <begin position="1318"/>
        <end position="1388"/>
    </location>
</feature>
<feature type="region of interest" description="Disordered" evidence="11">
    <location>
        <begin position="106"/>
        <end position="146"/>
    </location>
</feature>
<dbReference type="InterPro" id="IPR014001">
    <property type="entry name" value="Helicase_ATP-bd"/>
</dbReference>
<dbReference type="EC" id="5.6.2.4" evidence="9"/>
<dbReference type="Pfam" id="PF00270">
    <property type="entry name" value="DEAD"/>
    <property type="match status" value="1"/>
</dbReference>
<keyword evidence="4" id="KW-0347">Helicase</keyword>
<keyword evidence="2" id="KW-0547">Nucleotide-binding</keyword>
<evidence type="ECO:0000256" key="3">
    <source>
        <dbReference type="ARBA" id="ARBA00022801"/>
    </source>
</evidence>
<dbReference type="PANTHER" id="PTHR47835:SF3">
    <property type="entry name" value="HELICASE FOR MEIOSIS 1"/>
    <property type="match status" value="1"/>
</dbReference>
<protein>
    <recommendedName>
        <fullName evidence="9">DNA 3'-5' helicase</fullName>
        <ecNumber evidence="9">5.6.2.4</ecNumber>
    </recommendedName>
</protein>
<feature type="region of interest" description="Disordered" evidence="11">
    <location>
        <begin position="1145"/>
        <end position="1232"/>
    </location>
</feature>
<comment type="caution">
    <text evidence="14">The sequence shown here is derived from an EMBL/GenBank/DDBJ whole genome shotgun (WGS) entry which is preliminary data.</text>
</comment>
<name>A0ABR3ITG7_9AGAR</name>
<feature type="compositionally biased region" description="Basic and acidic residues" evidence="11">
    <location>
        <begin position="1216"/>
        <end position="1228"/>
    </location>
</feature>
<evidence type="ECO:0000256" key="4">
    <source>
        <dbReference type="ARBA" id="ARBA00022806"/>
    </source>
</evidence>
<evidence type="ECO:0000256" key="8">
    <source>
        <dbReference type="ARBA" id="ARBA00034617"/>
    </source>
</evidence>
<evidence type="ECO:0000256" key="7">
    <source>
        <dbReference type="ARBA" id="ARBA00023254"/>
    </source>
</evidence>